<dbReference type="Proteomes" id="UP000826462">
    <property type="component" value="Chromosome 2"/>
</dbReference>
<dbReference type="EMBL" id="CP080096">
    <property type="protein sequence ID" value="QYD73974.1"/>
    <property type="molecule type" value="Genomic_DNA"/>
</dbReference>
<reference evidence="1 2" key="1">
    <citation type="submission" date="2021-07" db="EMBL/GenBank/DDBJ databases">
        <title>Paraburkholderia edwinii protects Aspergillus sp. from phenazines by acting as a toxin sponge.</title>
        <authorList>
            <person name="Dahlstrom K.M."/>
            <person name="Newman D.K."/>
        </authorList>
    </citation>
    <scope>NUCLEOTIDE SEQUENCE [LARGE SCALE GENOMIC DNA]</scope>
    <source>
        <strain evidence="1 2">Pe01</strain>
    </source>
</reference>
<keyword evidence="2" id="KW-1185">Reference proteome</keyword>
<protein>
    <recommendedName>
        <fullName evidence="3">Phytanoyl-CoA dioxygenase PhyH</fullName>
    </recommendedName>
</protein>
<organism evidence="1 2">
    <name type="scientific">Paraburkholderia edwinii</name>
    <dbReference type="NCBI Taxonomy" id="2861782"/>
    <lineage>
        <taxon>Bacteria</taxon>
        <taxon>Pseudomonadati</taxon>
        <taxon>Pseudomonadota</taxon>
        <taxon>Betaproteobacteria</taxon>
        <taxon>Burkholderiales</taxon>
        <taxon>Burkholderiaceae</taxon>
        <taxon>Paraburkholderia</taxon>
    </lineage>
</organism>
<gene>
    <name evidence="1" type="ORF">KZJ38_27835</name>
</gene>
<dbReference type="RefSeq" id="WP_219803828.1">
    <property type="nucleotide sequence ID" value="NZ_CP080096.1"/>
</dbReference>
<evidence type="ECO:0008006" key="3">
    <source>
        <dbReference type="Google" id="ProtNLM"/>
    </source>
</evidence>
<evidence type="ECO:0000313" key="1">
    <source>
        <dbReference type="EMBL" id="QYD73974.1"/>
    </source>
</evidence>
<evidence type="ECO:0000313" key="2">
    <source>
        <dbReference type="Proteomes" id="UP000826462"/>
    </source>
</evidence>
<proteinExistence type="predicted"/>
<sequence>MAQASFRIADQGECVLYWRSLSHWCSASSDAVKLRGEPGIVSWHPAQRAILFYTEVYFLQVKARILQNYFNNSPHSNDNLRVFPGNPMEVARKAPIRN</sequence>
<accession>A0ABX8V408</accession>
<name>A0ABX8V408_9BURK</name>